<dbReference type="SUPFAM" id="SSF103473">
    <property type="entry name" value="MFS general substrate transporter"/>
    <property type="match status" value="1"/>
</dbReference>
<dbReference type="InterPro" id="IPR011701">
    <property type="entry name" value="MFS"/>
</dbReference>
<dbReference type="Pfam" id="PF07690">
    <property type="entry name" value="MFS_1"/>
    <property type="match status" value="1"/>
</dbReference>
<dbReference type="InterPro" id="IPR036259">
    <property type="entry name" value="MFS_trans_sf"/>
</dbReference>
<feature type="transmembrane region" description="Helical" evidence="3">
    <location>
        <begin position="409"/>
        <end position="429"/>
    </location>
</feature>
<comment type="caution">
    <text evidence="4">The sequence shown here is derived from an EMBL/GenBank/DDBJ whole genome shotgun (WGS) entry which is preliminary data.</text>
</comment>
<dbReference type="GO" id="GO:0022857">
    <property type="term" value="F:transmembrane transporter activity"/>
    <property type="evidence" value="ECO:0007669"/>
    <property type="project" value="InterPro"/>
</dbReference>
<dbReference type="RefSeq" id="XP_040742313.1">
    <property type="nucleotide sequence ID" value="XM_040887891.1"/>
</dbReference>
<dbReference type="Gene3D" id="1.20.1250.20">
    <property type="entry name" value="MFS general substrate transporter like domains"/>
    <property type="match status" value="1"/>
</dbReference>
<comment type="similarity">
    <text evidence="2">Belongs to the major facilitator superfamily. Monocarboxylate porter (TC 2.A.1.13) family.</text>
</comment>
<feature type="transmembrane region" description="Helical" evidence="3">
    <location>
        <begin position="287"/>
        <end position="307"/>
    </location>
</feature>
<dbReference type="OrthoDB" id="6509908at2759"/>
<evidence type="ECO:0000256" key="2">
    <source>
        <dbReference type="ARBA" id="ARBA00006727"/>
    </source>
</evidence>
<evidence type="ECO:0000313" key="5">
    <source>
        <dbReference type="Proteomes" id="UP000193922"/>
    </source>
</evidence>
<keyword evidence="3" id="KW-1133">Transmembrane helix</keyword>
<feature type="transmembrane region" description="Helical" evidence="3">
    <location>
        <begin position="154"/>
        <end position="176"/>
    </location>
</feature>
<evidence type="ECO:0000256" key="3">
    <source>
        <dbReference type="SAM" id="Phobius"/>
    </source>
</evidence>
<dbReference type="EMBL" id="MCFD01000009">
    <property type="protein sequence ID" value="ORX68531.1"/>
    <property type="molecule type" value="Genomic_DNA"/>
</dbReference>
<dbReference type="Proteomes" id="UP000193922">
    <property type="component" value="Unassembled WGS sequence"/>
</dbReference>
<keyword evidence="5" id="KW-1185">Reference proteome</keyword>
<keyword evidence="3" id="KW-0812">Transmembrane</keyword>
<feature type="transmembrane region" description="Helical" evidence="3">
    <location>
        <begin position="126"/>
        <end position="147"/>
    </location>
</feature>
<dbReference type="GeneID" id="63804539"/>
<feature type="transmembrane region" description="Helical" evidence="3">
    <location>
        <begin position="314"/>
        <end position="333"/>
    </location>
</feature>
<comment type="subcellular location">
    <subcellularLocation>
        <location evidence="1">Membrane</location>
        <topology evidence="1">Multi-pass membrane protein</topology>
    </subcellularLocation>
</comment>
<proteinExistence type="inferred from homology"/>
<feature type="transmembrane region" description="Helical" evidence="3">
    <location>
        <begin position="246"/>
        <end position="267"/>
    </location>
</feature>
<dbReference type="AlphaFoldDB" id="A0A1Y1W4T6"/>
<feature type="transmembrane region" description="Helical" evidence="3">
    <location>
        <begin position="345"/>
        <end position="365"/>
    </location>
</feature>
<reference evidence="4 5" key="1">
    <citation type="submission" date="2016-07" db="EMBL/GenBank/DDBJ databases">
        <title>Pervasive Adenine N6-methylation of Active Genes in Fungi.</title>
        <authorList>
            <consortium name="DOE Joint Genome Institute"/>
            <person name="Mondo S.J."/>
            <person name="Dannebaum R.O."/>
            <person name="Kuo R.C."/>
            <person name="Labutti K."/>
            <person name="Haridas S."/>
            <person name="Kuo A."/>
            <person name="Salamov A."/>
            <person name="Ahrendt S.R."/>
            <person name="Lipzen A."/>
            <person name="Sullivan W."/>
            <person name="Andreopoulos W.B."/>
            <person name="Clum A."/>
            <person name="Lindquist E."/>
            <person name="Daum C."/>
            <person name="Ramamoorthy G.K."/>
            <person name="Gryganskyi A."/>
            <person name="Culley D."/>
            <person name="Magnuson J.K."/>
            <person name="James T.Y."/>
            <person name="O'Malley M.A."/>
            <person name="Stajich J.E."/>
            <person name="Spatafora J.W."/>
            <person name="Visel A."/>
            <person name="Grigoriev I.V."/>
        </authorList>
    </citation>
    <scope>NUCLEOTIDE SEQUENCE [LARGE SCALE GENOMIC DNA]</scope>
    <source>
        <strain evidence="4 5">ATCC 12442</strain>
    </source>
</reference>
<dbReference type="InterPro" id="IPR050327">
    <property type="entry name" value="Proton-linked_MCT"/>
</dbReference>
<organism evidence="4 5">
    <name type="scientific">Linderina pennispora</name>
    <dbReference type="NCBI Taxonomy" id="61395"/>
    <lineage>
        <taxon>Eukaryota</taxon>
        <taxon>Fungi</taxon>
        <taxon>Fungi incertae sedis</taxon>
        <taxon>Zoopagomycota</taxon>
        <taxon>Kickxellomycotina</taxon>
        <taxon>Kickxellomycetes</taxon>
        <taxon>Kickxellales</taxon>
        <taxon>Kickxellaceae</taxon>
        <taxon>Linderina</taxon>
    </lineage>
</organism>
<feature type="transmembrane region" description="Helical" evidence="3">
    <location>
        <begin position="59"/>
        <end position="79"/>
    </location>
</feature>
<dbReference type="PANTHER" id="PTHR11360">
    <property type="entry name" value="MONOCARBOXYLATE TRANSPORTER"/>
    <property type="match status" value="1"/>
</dbReference>
<feature type="transmembrane region" description="Helical" evidence="3">
    <location>
        <begin position="370"/>
        <end position="389"/>
    </location>
</feature>
<keyword evidence="3" id="KW-0472">Membrane</keyword>
<evidence type="ECO:0000256" key="1">
    <source>
        <dbReference type="ARBA" id="ARBA00004141"/>
    </source>
</evidence>
<dbReference type="GO" id="GO:0016020">
    <property type="term" value="C:membrane"/>
    <property type="evidence" value="ECO:0007669"/>
    <property type="project" value="UniProtKB-SubCell"/>
</dbReference>
<sequence>MNSSAVMDESFDINEKILESMAESQDNIADEKGNMSTSESGLGSTQPVAKWWESNKHGWFVVISGCLMMMFSMGCVNSYGSYQTYYHAHQFPEEPTSTLAWIGTLQFAVMNAVGIPAGILCERVDSRLVSFVGGVIMGVSFIIASFCDTAVWKLMLTQGIVFSIGASLVFIPAVSFPSQWFVKYRPLAVGIVPTNSMIDRLGSGWALRISGIIIIAVCSVCSIFMRNRLKLESREKVVDFSVLHDVRFLFIFAGAIFSTTGYFTPFFDMPMYAFKVVDMDASLAKNLVTIINAASTAGRVVTGQIAVIVGNINALLVCMFVAALSLLVLWLPFEATGTTLACSIIYGFFCGGFISLLPVIIADLWGVSRIATIIGLLYIATFMGTMIGAPSSSAILDNIGHGTNFRPTIAFSGCFMAASFLAFCGLRIATNRKLLKKV</sequence>
<protein>
    <submittedName>
        <fullName evidence="4">MFS general substrate transporter</fullName>
    </submittedName>
</protein>
<evidence type="ECO:0000313" key="4">
    <source>
        <dbReference type="EMBL" id="ORX68531.1"/>
    </source>
</evidence>
<name>A0A1Y1W4T6_9FUNG</name>
<dbReference type="PANTHER" id="PTHR11360:SF284">
    <property type="entry name" value="EG:103B4.3 PROTEIN-RELATED"/>
    <property type="match status" value="1"/>
</dbReference>
<accession>A0A1Y1W4T6</accession>
<feature type="transmembrane region" description="Helical" evidence="3">
    <location>
        <begin position="99"/>
        <end position="120"/>
    </location>
</feature>
<feature type="transmembrane region" description="Helical" evidence="3">
    <location>
        <begin position="205"/>
        <end position="225"/>
    </location>
</feature>
<gene>
    <name evidence="4" type="ORF">DL89DRAFT_268354</name>
</gene>